<sequence length="262" mass="27579">MSEPQGLRALGSDSFSIADAVGGWRGLVESTAPGLVFVVVFVATRELVPAIVGSLAVTLVAVLARLLRRSSVTYALGGVLGVAIGAFWAWRSGEAENYYAWGLLTNAAFALAMAVSLAVRYPVVGLVAGSLGLTRRERAENADADAAAGSAAATDAEPVVDVEVATAAEPAPQGFADVVDLSWREVPDELRRYTLATWLWLAAFLLRLAVQVPLFLGGSVAWLGTARLVMGLPMWALVLWVTWLLVRPRARAGAPRPAAPTS</sequence>
<name>A0A3N2D1L7_9MICO</name>
<evidence type="ECO:0000313" key="2">
    <source>
        <dbReference type="EMBL" id="ROR93666.1"/>
    </source>
</evidence>
<evidence type="ECO:0000313" key="3">
    <source>
        <dbReference type="Proteomes" id="UP000275356"/>
    </source>
</evidence>
<dbReference type="RefSeq" id="WP_245968108.1">
    <property type="nucleotide sequence ID" value="NZ_RKHQ01000002.1"/>
</dbReference>
<dbReference type="AlphaFoldDB" id="A0A3N2D1L7"/>
<feature type="transmembrane region" description="Helical" evidence="1">
    <location>
        <begin position="198"/>
        <end position="222"/>
    </location>
</feature>
<keyword evidence="1" id="KW-0812">Transmembrane</keyword>
<keyword evidence="1" id="KW-0472">Membrane</keyword>
<accession>A0A3N2D1L7</accession>
<protein>
    <submittedName>
        <fullName evidence="2">Uncharacterized protein DUF3159</fullName>
    </submittedName>
</protein>
<dbReference type="InterPro" id="IPR016566">
    <property type="entry name" value="UCP010219"/>
</dbReference>
<dbReference type="Proteomes" id="UP000275356">
    <property type="component" value="Unassembled WGS sequence"/>
</dbReference>
<keyword evidence="3" id="KW-1185">Reference proteome</keyword>
<feature type="transmembrane region" description="Helical" evidence="1">
    <location>
        <begin position="228"/>
        <end position="246"/>
    </location>
</feature>
<gene>
    <name evidence="2" type="ORF">EDD28_3088</name>
</gene>
<dbReference type="Pfam" id="PF11361">
    <property type="entry name" value="DUF3159"/>
    <property type="match status" value="2"/>
</dbReference>
<evidence type="ECO:0000256" key="1">
    <source>
        <dbReference type="SAM" id="Phobius"/>
    </source>
</evidence>
<reference evidence="2 3" key="1">
    <citation type="submission" date="2018-11" db="EMBL/GenBank/DDBJ databases">
        <title>Sequencing the genomes of 1000 actinobacteria strains.</title>
        <authorList>
            <person name="Klenk H.-P."/>
        </authorList>
    </citation>
    <scope>NUCLEOTIDE SEQUENCE [LARGE SCALE GENOMIC DNA]</scope>
    <source>
        <strain evidence="2 3">DSM 13521</strain>
    </source>
</reference>
<dbReference type="EMBL" id="RKHQ01000002">
    <property type="protein sequence ID" value="ROR93666.1"/>
    <property type="molecule type" value="Genomic_DNA"/>
</dbReference>
<feature type="transmembrane region" description="Helical" evidence="1">
    <location>
        <begin position="74"/>
        <end position="92"/>
    </location>
</feature>
<keyword evidence="1" id="KW-1133">Transmembrane helix</keyword>
<proteinExistence type="predicted"/>
<organism evidence="2 3">
    <name type="scientific">Salana multivorans</name>
    <dbReference type="NCBI Taxonomy" id="120377"/>
    <lineage>
        <taxon>Bacteria</taxon>
        <taxon>Bacillati</taxon>
        <taxon>Actinomycetota</taxon>
        <taxon>Actinomycetes</taxon>
        <taxon>Micrococcales</taxon>
        <taxon>Beutenbergiaceae</taxon>
        <taxon>Salana</taxon>
    </lineage>
</organism>
<feature type="transmembrane region" description="Helical" evidence="1">
    <location>
        <begin position="47"/>
        <end position="67"/>
    </location>
</feature>
<comment type="caution">
    <text evidence="2">The sequence shown here is derived from an EMBL/GenBank/DDBJ whole genome shotgun (WGS) entry which is preliminary data.</text>
</comment>